<sequence length="171" mass="18336">MTALDRGEALSLPETTAELAGRLRDGIAAGFLMYASVEATMFAASFETCMLPLGPTPADPAFVRLERGAAGGGPRVPTIASRLIPDLRIAGTATERPGDVIVGDFTLTGTLPDGWALHLHTEFRCEVEEGLVTRYVVKNDPDEFQRFVTALGNPYAGRGVETAEVREETVR</sequence>
<reference evidence="1 2" key="1">
    <citation type="submission" date="2019-07" db="EMBL/GenBank/DDBJ databases">
        <title>Whole genome shotgun sequence of Pseudonocardia sulfidoxydans NBRC 16205.</title>
        <authorList>
            <person name="Hosoyama A."/>
            <person name="Uohara A."/>
            <person name="Ohji S."/>
            <person name="Ichikawa N."/>
        </authorList>
    </citation>
    <scope>NUCLEOTIDE SEQUENCE [LARGE SCALE GENOMIC DNA]</scope>
    <source>
        <strain evidence="1 2">NBRC 16205</strain>
    </source>
</reference>
<gene>
    <name evidence="1" type="ORF">PSU4_11990</name>
</gene>
<evidence type="ECO:0008006" key="3">
    <source>
        <dbReference type="Google" id="ProtNLM"/>
    </source>
</evidence>
<comment type="caution">
    <text evidence="1">The sequence shown here is derived from an EMBL/GenBank/DDBJ whole genome shotgun (WGS) entry which is preliminary data.</text>
</comment>
<dbReference type="AlphaFoldDB" id="A0A511DBR9"/>
<dbReference type="Proteomes" id="UP000321685">
    <property type="component" value="Unassembled WGS sequence"/>
</dbReference>
<dbReference type="RefSeq" id="WP_147103208.1">
    <property type="nucleotide sequence ID" value="NZ_BJVJ01000007.1"/>
</dbReference>
<proteinExistence type="predicted"/>
<keyword evidence="2" id="KW-1185">Reference proteome</keyword>
<evidence type="ECO:0000313" key="1">
    <source>
        <dbReference type="EMBL" id="GEL22245.1"/>
    </source>
</evidence>
<dbReference type="EMBL" id="BJVJ01000007">
    <property type="protein sequence ID" value="GEL22245.1"/>
    <property type="molecule type" value="Genomic_DNA"/>
</dbReference>
<dbReference type="OrthoDB" id="3682741at2"/>
<protein>
    <recommendedName>
        <fullName evidence="3">SnoaL-like domain-containing protein</fullName>
    </recommendedName>
</protein>
<accession>A0A511DBR9</accession>
<name>A0A511DBR9_9PSEU</name>
<organism evidence="1 2">
    <name type="scientific">Pseudonocardia sulfidoxydans NBRC 16205</name>
    <dbReference type="NCBI Taxonomy" id="1223511"/>
    <lineage>
        <taxon>Bacteria</taxon>
        <taxon>Bacillati</taxon>
        <taxon>Actinomycetota</taxon>
        <taxon>Actinomycetes</taxon>
        <taxon>Pseudonocardiales</taxon>
        <taxon>Pseudonocardiaceae</taxon>
        <taxon>Pseudonocardia</taxon>
    </lineage>
</organism>
<evidence type="ECO:0000313" key="2">
    <source>
        <dbReference type="Proteomes" id="UP000321685"/>
    </source>
</evidence>